<reference evidence="1 2" key="1">
    <citation type="submission" date="2014-02" db="EMBL/GenBank/DDBJ databases">
        <title>Expanding our view of genomic diversity in Candidatus Accumulibacter clades.</title>
        <authorList>
            <person name="Skennerton C.T."/>
            <person name="Barr J.J."/>
            <person name="Slater F.R."/>
            <person name="Bond P.L."/>
            <person name="Tyson G.W."/>
        </authorList>
    </citation>
    <scope>NUCLEOTIDE SEQUENCE [LARGE SCALE GENOMIC DNA]</scope>
    <source>
        <strain evidence="2">BA-91</strain>
    </source>
</reference>
<accession>A0A080LWY4</accession>
<dbReference type="EMBL" id="JDVG02000275">
    <property type="protein sequence ID" value="KFB73156.1"/>
    <property type="molecule type" value="Genomic_DNA"/>
</dbReference>
<evidence type="ECO:0000313" key="2">
    <source>
        <dbReference type="Proteomes" id="UP000020077"/>
    </source>
</evidence>
<dbReference type="AlphaFoldDB" id="A0A080LWY4"/>
<name>A0A080LWY4_9PROT</name>
<gene>
    <name evidence="1" type="ORF">AW09_001594</name>
</gene>
<evidence type="ECO:0000313" key="1">
    <source>
        <dbReference type="EMBL" id="KFB73156.1"/>
    </source>
</evidence>
<protein>
    <submittedName>
        <fullName evidence="1">Uncharacterized protein</fullName>
    </submittedName>
</protein>
<dbReference type="Proteomes" id="UP000020077">
    <property type="component" value="Unassembled WGS sequence"/>
</dbReference>
<proteinExistence type="predicted"/>
<organism evidence="1 2">
    <name type="scientific">Candidatus Accumulibacter phosphatis</name>
    <dbReference type="NCBI Taxonomy" id="327160"/>
    <lineage>
        <taxon>Bacteria</taxon>
        <taxon>Pseudomonadati</taxon>
        <taxon>Pseudomonadota</taxon>
        <taxon>Betaproteobacteria</taxon>
        <taxon>Candidatus Accumulibacter</taxon>
    </lineage>
</organism>
<sequence length="237" mass="26313">MGKSHCCDARRRPRPGALSYGPIGKLEFMLLAVKNRVKLAVKRPCLHGSKRETAVADARNARHQKYCSEPACRKESQAASHRAWLAKTNNQNYFRGAEHVARVKAWREAHPGYWRRTKGQRGEAATGPADLIALQEVCPAQPVEITTESQDILPPALPDVWLGQPAVVIGFIAHFMGSMLQDDIASSLSDSGSDSRGSSRIFSSKSSFLPTKWAWPRRIPTQRWTAASIRRCRTATP</sequence>
<comment type="caution">
    <text evidence="1">The sequence shown here is derived from an EMBL/GenBank/DDBJ whole genome shotgun (WGS) entry which is preliminary data.</text>
</comment>